<dbReference type="EMBL" id="ML978066">
    <property type="protein sequence ID" value="KAF2020921.1"/>
    <property type="molecule type" value="Genomic_DNA"/>
</dbReference>
<feature type="region of interest" description="Disordered" evidence="4">
    <location>
        <begin position="1049"/>
        <end position="1140"/>
    </location>
</feature>
<feature type="compositionally biased region" description="Low complexity" evidence="4">
    <location>
        <begin position="456"/>
        <end position="465"/>
    </location>
</feature>
<feature type="compositionally biased region" description="Polar residues" evidence="4">
    <location>
        <begin position="1095"/>
        <end position="1107"/>
    </location>
</feature>
<feature type="compositionally biased region" description="Low complexity" evidence="4">
    <location>
        <begin position="1236"/>
        <end position="1252"/>
    </location>
</feature>
<comment type="subcellular location">
    <subcellularLocation>
        <location evidence="1">Nucleus</location>
    </subcellularLocation>
</comment>
<feature type="region of interest" description="Disordered" evidence="4">
    <location>
        <begin position="321"/>
        <end position="374"/>
    </location>
</feature>
<evidence type="ECO:0000313" key="7">
    <source>
        <dbReference type="Proteomes" id="UP000799778"/>
    </source>
</evidence>
<evidence type="ECO:0000256" key="3">
    <source>
        <dbReference type="ARBA" id="ARBA00023242"/>
    </source>
</evidence>
<feature type="compositionally biased region" description="Acidic residues" evidence="4">
    <location>
        <begin position="628"/>
        <end position="645"/>
    </location>
</feature>
<sequence>MAHPAAPAELATVVPMDVDNELEADSTAISPEPKITHAPAQSANALSKLLDDDADSEVDEPQAQKPRPNILTRLQPQHTTGDSSSDSEDDAGVSAYERVKKMLMNKSTQNAQMESQSTTQAAAQATSQPASTLDISRLSSSEDEDDMPVQRKVIRKTATRIARDTPSPAQSPTKSHSRHSSPGLFVSPNGSPVKRTRPVSNASNDSESDELPASRSSKEMKARVERIRAQRLAKEKSTSAKKQTHSKEASTDDETDSDPDGENGRRLTQQSRPTRKAGKKALEEMSREQQRISRNMQLAHKAKTKKKYTTKDLFARFNYQTEATGALPTPPTSFSQRSSDVEHDKPYDTPPTSPPVQEESAKNDTLTELEVSAASPSLETIGLVPSVHKGKGRAPEFQHLPPNAAEEQATIQRAQVPSIHVEKPLASEMVELSDSEDELKTPRPKSRFPVFDRVPQQKQQQSSSLHHLRHLANLTSPGKKGVKGKPSMTIIELGSSLNQLARKQAQREREEKIEELRRRGIHIETAEEREKHELEIENIVAQLEKARQEDLKLTKLEKAEARKNGEVGDELASSDESDDGDYAASDEDGAPESEPEDEVELELSGSEDESLAEDEDDVGNHNDLIDGAAEEEDKEEDEEDEELAEISEAAAVQDDDDMEETLLPVTRARPSKRARNVIVDDEDDSEADVPNNSTPTQRPLSPTQQDDGMAAAFGFDKSSPSLGLTQMFAGTMADLQTGSQNAHPIDNEPEQDSIAFLRSLPDSQAMVSQFPATLVPNSQTPVSPQKESQVGQSMPQLNLGISQLIDTSPAFSHTQDFEPTQDGGFEFTRSPAVLIAPSSTVDTVMMPVAESPVKQRKGRLHQRKQLIADFSDVEEESTAVESNNKPDADNAFAVLKKAAKKEKKKVDKFNKNTSWAKDIVQEQAEESEDEYAGIGGASDDDSAEDDEELAEMIDHDEVKVDERKLASYFLEKEKVTDEKNINQLYKDIMNGGLRKRRGGDAFDLSDSEDEAEQRRRKKQMQFRQMTKALISDERIGKIAQNPKQAAFFNTLADHLEDPDNDFLNEPELLNGESRSQSQSEEGKETNETADVAIPDSQSAEASVTTGAPVNPLKRKLPDSQEKENRPPAHLRRTAANETLTRKPMTIADIQHSVSELLDDPRDVIPETQPYDSDSDIEIEPPVKAASRKPIIDRLTLSRTTIEVSDAAAGGHMAFVSASGGTLPGFRVPSLIRRATSNLSTASSGSSGTTTPVEGGGVRRGGTGRSNIHAQAREAERRAALDKVEKKRKDELKKKVSRAKNQRSVLASLGGGFE</sequence>
<feature type="region of interest" description="Disordered" evidence="4">
    <location>
        <begin position="1"/>
        <end position="307"/>
    </location>
</feature>
<dbReference type="Pfam" id="PF09444">
    <property type="entry name" value="MRC1"/>
    <property type="match status" value="1"/>
</dbReference>
<feature type="region of interest" description="Disordered" evidence="4">
    <location>
        <begin position="555"/>
        <end position="717"/>
    </location>
</feature>
<dbReference type="GO" id="GO:0033314">
    <property type="term" value="P:mitotic DNA replication checkpoint signaling"/>
    <property type="evidence" value="ECO:0007669"/>
    <property type="project" value="TreeGrafter"/>
</dbReference>
<dbReference type="GO" id="GO:0007095">
    <property type="term" value="P:mitotic G2 DNA damage checkpoint signaling"/>
    <property type="evidence" value="ECO:0007669"/>
    <property type="project" value="TreeGrafter"/>
</dbReference>
<feature type="compositionally biased region" description="Gly residues" evidence="4">
    <location>
        <begin position="1253"/>
        <end position="1263"/>
    </location>
</feature>
<feature type="compositionally biased region" description="Polar residues" evidence="4">
    <location>
        <begin position="690"/>
        <end position="706"/>
    </location>
</feature>
<feature type="compositionally biased region" description="Polar residues" evidence="4">
    <location>
        <begin position="72"/>
        <end position="81"/>
    </location>
</feature>
<gene>
    <name evidence="6" type="ORF">BU24DRAFT_11004</name>
</gene>
<evidence type="ECO:0000256" key="1">
    <source>
        <dbReference type="ARBA" id="ARBA00004123"/>
    </source>
</evidence>
<keyword evidence="3" id="KW-0539">Nucleus</keyword>
<dbReference type="PANTHER" id="PTHR14396">
    <property type="entry name" value="CLASPIN"/>
    <property type="match status" value="1"/>
</dbReference>
<feature type="region of interest" description="Disordered" evidence="4">
    <location>
        <begin position="430"/>
        <end position="486"/>
    </location>
</feature>
<dbReference type="GeneID" id="54278181"/>
<keyword evidence="7" id="KW-1185">Reference proteome</keyword>
<feature type="domain" description="DNA replication checkpoint mediator MRC1" evidence="5">
    <location>
        <begin position="914"/>
        <end position="1050"/>
    </location>
</feature>
<name>A0A6A5Y847_9PLEO</name>
<dbReference type="OrthoDB" id="2130597at2759"/>
<feature type="compositionally biased region" description="Polar residues" evidence="4">
    <location>
        <begin position="105"/>
        <end position="114"/>
    </location>
</feature>
<evidence type="ECO:0000313" key="6">
    <source>
        <dbReference type="EMBL" id="KAF2020921.1"/>
    </source>
</evidence>
<evidence type="ECO:0000256" key="2">
    <source>
        <dbReference type="ARBA" id="ARBA00022553"/>
    </source>
</evidence>
<feature type="region of interest" description="Disordered" evidence="4">
    <location>
        <begin position="1236"/>
        <end position="1313"/>
    </location>
</feature>
<feature type="compositionally biased region" description="Acidic residues" evidence="4">
    <location>
        <begin position="251"/>
        <end position="261"/>
    </location>
</feature>
<dbReference type="InterPro" id="IPR024146">
    <property type="entry name" value="Claspin"/>
</dbReference>
<feature type="compositionally biased region" description="Basic and acidic residues" evidence="4">
    <location>
        <begin position="280"/>
        <end position="291"/>
    </location>
</feature>
<dbReference type="Proteomes" id="UP000799778">
    <property type="component" value="Unassembled WGS sequence"/>
</dbReference>
<feature type="compositionally biased region" description="Basic and acidic residues" evidence="4">
    <location>
        <begin position="1115"/>
        <end position="1126"/>
    </location>
</feature>
<feature type="compositionally biased region" description="Low complexity" evidence="4">
    <location>
        <begin position="115"/>
        <end position="132"/>
    </location>
</feature>
<feature type="compositionally biased region" description="Acidic residues" evidence="4">
    <location>
        <begin position="567"/>
        <end position="617"/>
    </location>
</feature>
<dbReference type="RefSeq" id="XP_033389260.1">
    <property type="nucleotide sequence ID" value="XM_033520784.1"/>
</dbReference>
<evidence type="ECO:0000256" key="4">
    <source>
        <dbReference type="SAM" id="MobiDB-lite"/>
    </source>
</evidence>
<proteinExistence type="predicted"/>
<feature type="region of interest" description="Disordered" evidence="4">
    <location>
        <begin position="990"/>
        <end position="1024"/>
    </location>
</feature>
<feature type="compositionally biased region" description="Basic and acidic residues" evidence="4">
    <location>
        <begin position="555"/>
        <end position="566"/>
    </location>
</feature>
<dbReference type="GO" id="GO:0005634">
    <property type="term" value="C:nucleus"/>
    <property type="evidence" value="ECO:0007669"/>
    <property type="project" value="UniProtKB-SubCell"/>
</dbReference>
<organism evidence="6 7">
    <name type="scientific">Aaosphaeria arxii CBS 175.79</name>
    <dbReference type="NCBI Taxonomy" id="1450172"/>
    <lineage>
        <taxon>Eukaryota</taxon>
        <taxon>Fungi</taxon>
        <taxon>Dikarya</taxon>
        <taxon>Ascomycota</taxon>
        <taxon>Pezizomycotina</taxon>
        <taxon>Dothideomycetes</taxon>
        <taxon>Pleosporomycetidae</taxon>
        <taxon>Pleosporales</taxon>
        <taxon>Pleosporales incertae sedis</taxon>
        <taxon>Aaosphaeria</taxon>
    </lineage>
</organism>
<dbReference type="PANTHER" id="PTHR14396:SF10">
    <property type="entry name" value="CLASPIN"/>
    <property type="match status" value="1"/>
</dbReference>
<reference evidence="6" key="1">
    <citation type="journal article" date="2020" name="Stud. Mycol.">
        <title>101 Dothideomycetes genomes: a test case for predicting lifestyles and emergence of pathogens.</title>
        <authorList>
            <person name="Haridas S."/>
            <person name="Albert R."/>
            <person name="Binder M."/>
            <person name="Bloem J."/>
            <person name="Labutti K."/>
            <person name="Salamov A."/>
            <person name="Andreopoulos B."/>
            <person name="Baker S."/>
            <person name="Barry K."/>
            <person name="Bills G."/>
            <person name="Bluhm B."/>
            <person name="Cannon C."/>
            <person name="Castanera R."/>
            <person name="Culley D."/>
            <person name="Daum C."/>
            <person name="Ezra D."/>
            <person name="Gonzalez J."/>
            <person name="Henrissat B."/>
            <person name="Kuo A."/>
            <person name="Liang C."/>
            <person name="Lipzen A."/>
            <person name="Lutzoni F."/>
            <person name="Magnuson J."/>
            <person name="Mondo S."/>
            <person name="Nolan M."/>
            <person name="Ohm R."/>
            <person name="Pangilinan J."/>
            <person name="Park H.-J."/>
            <person name="Ramirez L."/>
            <person name="Alfaro M."/>
            <person name="Sun H."/>
            <person name="Tritt A."/>
            <person name="Yoshinaga Y."/>
            <person name="Zwiers L.-H."/>
            <person name="Turgeon B."/>
            <person name="Goodwin S."/>
            <person name="Spatafora J."/>
            <person name="Crous P."/>
            <person name="Grigoriev I."/>
        </authorList>
    </citation>
    <scope>NUCLEOTIDE SEQUENCE</scope>
    <source>
        <strain evidence="6">CBS 175.79</strain>
    </source>
</reference>
<feature type="region of interest" description="Disordered" evidence="4">
    <location>
        <begin position="1157"/>
        <end position="1184"/>
    </location>
</feature>
<keyword evidence="2" id="KW-0597">Phosphoprotein</keyword>
<dbReference type="InterPro" id="IPR018564">
    <property type="entry name" value="Repl_chkpnt_MRC1_dom"/>
</dbReference>
<accession>A0A6A5Y847</accession>
<feature type="compositionally biased region" description="Basic and acidic residues" evidence="4">
    <location>
        <begin position="1270"/>
        <end position="1293"/>
    </location>
</feature>
<feature type="compositionally biased region" description="Acidic residues" evidence="4">
    <location>
        <begin position="938"/>
        <end position="951"/>
    </location>
</feature>
<evidence type="ECO:0000259" key="5">
    <source>
        <dbReference type="Pfam" id="PF09444"/>
    </source>
</evidence>
<dbReference type="GO" id="GO:0010997">
    <property type="term" value="F:anaphase-promoting complex binding"/>
    <property type="evidence" value="ECO:0007669"/>
    <property type="project" value="TreeGrafter"/>
</dbReference>
<feature type="compositionally biased region" description="Basic and acidic residues" evidence="4">
    <location>
        <begin position="216"/>
        <end position="238"/>
    </location>
</feature>
<feature type="region of interest" description="Disordered" evidence="4">
    <location>
        <begin position="922"/>
        <end position="956"/>
    </location>
</feature>
<protein>
    <recommendedName>
        <fullName evidence="5">DNA replication checkpoint mediator MRC1 domain-containing protein</fullName>
    </recommendedName>
</protein>